<dbReference type="RefSeq" id="WP_114060668.1">
    <property type="nucleotide sequence ID" value="NZ_CP029495.1"/>
</dbReference>
<reference evidence="10 12" key="1">
    <citation type="submission" date="2018-05" db="EMBL/GenBank/DDBJ databases">
        <title>Genome sequencing, assembly and analysis of the novel insecticidal bacterium, Chromobacterium phragmitis.</title>
        <authorList>
            <person name="Sparks M.E."/>
            <person name="Blackburn M.B."/>
            <person name="Gundersen-Rindal D.E."/>
        </authorList>
    </citation>
    <scope>NUCLEOTIDE SEQUENCE [LARGE SCALE GENOMIC DNA]</scope>
    <source>
        <strain evidence="10">IIBBL 274-1</strain>
    </source>
</reference>
<keyword evidence="2" id="KW-0813">Transport</keyword>
<evidence type="ECO:0000256" key="7">
    <source>
        <dbReference type="ARBA" id="ARBA00023136"/>
    </source>
</evidence>
<evidence type="ECO:0000256" key="3">
    <source>
        <dbReference type="ARBA" id="ARBA00022475"/>
    </source>
</evidence>
<evidence type="ECO:0000256" key="6">
    <source>
        <dbReference type="ARBA" id="ARBA00023065"/>
    </source>
</evidence>
<organism evidence="10 12">
    <name type="scientific">Chromobacterium phragmitis</name>
    <dbReference type="NCBI Taxonomy" id="2202141"/>
    <lineage>
        <taxon>Bacteria</taxon>
        <taxon>Pseudomonadati</taxon>
        <taxon>Pseudomonadota</taxon>
        <taxon>Betaproteobacteria</taxon>
        <taxon>Neisseriales</taxon>
        <taxon>Chromobacteriaceae</taxon>
        <taxon>Chromobacterium</taxon>
    </lineage>
</organism>
<dbReference type="Proteomes" id="UP001462502">
    <property type="component" value="Unassembled WGS sequence"/>
</dbReference>
<dbReference type="Pfam" id="PF25539">
    <property type="entry name" value="Bestrophin_2"/>
    <property type="match status" value="1"/>
</dbReference>
<keyword evidence="6" id="KW-0406">Ion transport</keyword>
<keyword evidence="7 9" id="KW-0472">Membrane</keyword>
<evidence type="ECO:0000313" key="13">
    <source>
        <dbReference type="Proteomes" id="UP001462502"/>
    </source>
</evidence>
<evidence type="ECO:0000313" key="10">
    <source>
        <dbReference type="EMBL" id="AXE34891.1"/>
    </source>
</evidence>
<comment type="similarity">
    <text evidence="8">Belongs to the anion channel-forming bestrophin (TC 1.A.46) family.</text>
</comment>
<dbReference type="OrthoDB" id="445589at2"/>
<feature type="transmembrane region" description="Helical" evidence="9">
    <location>
        <begin position="52"/>
        <end position="72"/>
    </location>
</feature>
<dbReference type="EMBL" id="CP029554">
    <property type="protein sequence ID" value="AXE34891.1"/>
    <property type="molecule type" value="Genomic_DNA"/>
</dbReference>
<proteinExistence type="inferred from homology"/>
<keyword evidence="13" id="KW-1185">Reference proteome</keyword>
<evidence type="ECO:0000256" key="1">
    <source>
        <dbReference type="ARBA" id="ARBA00004651"/>
    </source>
</evidence>
<evidence type="ECO:0000256" key="9">
    <source>
        <dbReference type="SAM" id="Phobius"/>
    </source>
</evidence>
<comment type="subcellular location">
    <subcellularLocation>
        <location evidence="1">Cell membrane</location>
        <topology evidence="1">Multi-pass membrane protein</topology>
    </subcellularLocation>
</comment>
<protein>
    <submittedName>
        <fullName evidence="11">Bestrophin family ion channel</fullName>
    </submittedName>
</protein>
<dbReference type="PANTHER" id="PTHR33281">
    <property type="entry name" value="UPF0187 PROTEIN YNEE"/>
    <property type="match status" value="1"/>
</dbReference>
<keyword evidence="3" id="KW-1003">Cell membrane</keyword>
<evidence type="ECO:0000256" key="2">
    <source>
        <dbReference type="ARBA" id="ARBA00022448"/>
    </source>
</evidence>
<evidence type="ECO:0000256" key="4">
    <source>
        <dbReference type="ARBA" id="ARBA00022692"/>
    </source>
</evidence>
<sequence>MIVRNIPSWFRLLFVWHGSVLPRILPRLLLVLAAALLAASLRHWWLQSLGDSALSIPTFTLLGVSLAIFLGFRNTVSYDRFWEARKLWGSLTITSRSLARQMLAALGDDADSRRFVDGVCAFAYALKAQLRDDDAETHLRRLLPASEQARVLAGRFQPALTLAWLGREAQRLQREGRLSELQWHALDRNLNTLSEILGGCERIAGTPMPFTYRVLLNRTVTLYCLLLPAGLVSSIGWLTPAIAVFIAYTYFALEQIAEELEEPFGTEGNDLPLSTLCHTIEASLREMQGLPLETPPPPKRGIYLH</sequence>
<dbReference type="PANTHER" id="PTHR33281:SF19">
    <property type="entry name" value="VOLTAGE-DEPENDENT ANION CHANNEL-FORMING PROTEIN YNEE"/>
    <property type="match status" value="1"/>
</dbReference>
<dbReference type="KEGG" id="chri:DK842_06120"/>
<evidence type="ECO:0000313" key="11">
    <source>
        <dbReference type="EMBL" id="MEO9385827.1"/>
    </source>
</evidence>
<dbReference type="GO" id="GO:0005886">
    <property type="term" value="C:plasma membrane"/>
    <property type="evidence" value="ECO:0007669"/>
    <property type="project" value="UniProtKB-SubCell"/>
</dbReference>
<keyword evidence="5 9" id="KW-1133">Transmembrane helix</keyword>
<reference evidence="11 13" key="2">
    <citation type="submission" date="2024-05" db="EMBL/GenBank/DDBJ databases">
        <authorList>
            <person name="De Oliveira J.P."/>
            <person name="Noriler S.A."/>
            <person name="De Oliveira A.G."/>
            <person name="Sipoli D.S."/>
        </authorList>
    </citation>
    <scope>NUCLEOTIDE SEQUENCE [LARGE SCALE GENOMIC DNA]</scope>
    <source>
        <strain evidence="11 13">LABIM192</strain>
    </source>
</reference>
<keyword evidence="4 9" id="KW-0812">Transmembrane</keyword>
<dbReference type="InterPro" id="IPR044669">
    <property type="entry name" value="YneE/VCCN1/2-like"/>
</dbReference>
<evidence type="ECO:0000256" key="8">
    <source>
        <dbReference type="ARBA" id="ARBA00034708"/>
    </source>
</evidence>
<name>A0A344UHZ3_9NEIS</name>
<accession>A0A344UHZ3</accession>
<dbReference type="EMBL" id="JBDXMI010000001">
    <property type="protein sequence ID" value="MEO9385827.1"/>
    <property type="molecule type" value="Genomic_DNA"/>
</dbReference>
<dbReference type="KEGG" id="chrb:DK843_11640"/>
<feature type="transmembrane region" description="Helical" evidence="9">
    <location>
        <begin position="222"/>
        <end position="251"/>
    </location>
</feature>
<gene>
    <name evidence="11" type="ORF">ABI908_17150</name>
    <name evidence="10" type="ORF">DK843_11640</name>
</gene>
<dbReference type="GO" id="GO:0005254">
    <property type="term" value="F:chloride channel activity"/>
    <property type="evidence" value="ECO:0007669"/>
    <property type="project" value="InterPro"/>
</dbReference>
<evidence type="ECO:0000256" key="5">
    <source>
        <dbReference type="ARBA" id="ARBA00022989"/>
    </source>
</evidence>
<dbReference type="AlphaFoldDB" id="A0A344UHZ3"/>
<dbReference type="Proteomes" id="UP000252038">
    <property type="component" value="Chromosome"/>
</dbReference>
<evidence type="ECO:0000313" key="12">
    <source>
        <dbReference type="Proteomes" id="UP000252038"/>
    </source>
</evidence>